<dbReference type="Proteomes" id="UP000234681">
    <property type="component" value="Chromosome 12"/>
</dbReference>
<sequence length="75" mass="8774">MVLRNLIIVVQKLACYFNVLDPFKNCVARHNGLCFWPSYLGEPPQEFETILSYIGETLIQGQKYIYILKPFHHVC</sequence>
<gene>
    <name evidence="1" type="primary">Pms2_predicted</name>
    <name evidence="1" type="ORF">rCG_42608</name>
</gene>
<reference evidence="1" key="1">
    <citation type="journal article" date="2005" name="Genome Res.">
        <title>Gene and alternative splicing annotation with AIR.</title>
        <authorList>
            <person name="Florea L."/>
            <person name="Di Francesco V."/>
            <person name="Miller J."/>
            <person name="Turner R."/>
            <person name="Yao A."/>
            <person name="Harris M."/>
            <person name="Walenz B."/>
            <person name="Mobarry C."/>
            <person name="Merkulov G.V."/>
            <person name="Charlab R."/>
            <person name="Dew I."/>
            <person name="Deng Z."/>
            <person name="Istrail S."/>
            <person name="Li P."/>
            <person name="Sutton G."/>
        </authorList>
    </citation>
    <scope>NUCLEOTIDE SEQUENCE</scope>
    <source>
        <strain evidence="1">BN</strain>
    </source>
</reference>
<evidence type="ECO:0000313" key="2">
    <source>
        <dbReference type="Proteomes" id="UP000234681"/>
    </source>
</evidence>
<dbReference type="AlphaFoldDB" id="A6K1J1"/>
<organism evidence="1 2">
    <name type="scientific">Rattus norvegicus</name>
    <name type="common">Rat</name>
    <dbReference type="NCBI Taxonomy" id="10116"/>
    <lineage>
        <taxon>Eukaryota</taxon>
        <taxon>Metazoa</taxon>
        <taxon>Chordata</taxon>
        <taxon>Craniata</taxon>
        <taxon>Vertebrata</taxon>
        <taxon>Euteleostomi</taxon>
        <taxon>Mammalia</taxon>
        <taxon>Eutheria</taxon>
        <taxon>Euarchontoglires</taxon>
        <taxon>Glires</taxon>
        <taxon>Rodentia</taxon>
        <taxon>Myomorpha</taxon>
        <taxon>Muroidea</taxon>
        <taxon>Muridae</taxon>
        <taxon>Murinae</taxon>
        <taxon>Rattus</taxon>
    </lineage>
</organism>
<name>A6K1J1_RAT</name>
<protein>
    <submittedName>
        <fullName evidence="1">Postmeiotic segregation increased 2 (S. cerevisiae) (Predicted), isoform CRA_b</fullName>
    </submittedName>
</protein>
<proteinExistence type="predicted"/>
<accession>A6K1J1</accession>
<reference evidence="1 2" key="2">
    <citation type="submission" date="2005-07" db="EMBL/GenBank/DDBJ databases">
        <authorList>
            <person name="Mural R.J."/>
            <person name="Li P.W."/>
            <person name="Adams M.D."/>
            <person name="Amanatides P.G."/>
            <person name="Baden-Tillson H."/>
            <person name="Barnstead M."/>
            <person name="Chin S.H."/>
            <person name="Dew I."/>
            <person name="Evans C.A."/>
            <person name="Ferriera S."/>
            <person name="Flanigan M."/>
            <person name="Fosler C."/>
            <person name="Glodek A."/>
            <person name="Gu Z."/>
            <person name="Holt R.A."/>
            <person name="Jennings D."/>
            <person name="Kraft C.L."/>
            <person name="Lu F."/>
            <person name="Nguyen T."/>
            <person name="Nusskern D.R."/>
            <person name="Pfannkoch C.M."/>
            <person name="Sitter C."/>
            <person name="Sutton G.G."/>
            <person name="Venter J.C."/>
            <person name="Wang Z."/>
            <person name="Woodage T."/>
            <person name="Zheng X.H."/>
            <person name="Zhong F."/>
        </authorList>
    </citation>
    <scope>NUCLEOTIDE SEQUENCE [LARGE SCALE GENOMIC DNA]</scope>
    <source>
        <strain evidence="1">BN</strain>
        <strain evidence="2">BN, Sprague-Dawley</strain>
    </source>
</reference>
<evidence type="ECO:0000313" key="1">
    <source>
        <dbReference type="EMBL" id="EDL89651.1"/>
    </source>
</evidence>
<dbReference type="EMBL" id="CH474012">
    <property type="protein sequence ID" value="EDL89651.1"/>
    <property type="molecule type" value="Genomic_DNA"/>
</dbReference>
<feature type="non-terminal residue" evidence="1">
    <location>
        <position position="75"/>
    </location>
</feature>
<dbReference type="EMBL" id="CH474012">
    <property type="protein sequence ID" value="EDL89650.1"/>
    <property type="molecule type" value="Genomic_DNA"/>
</dbReference>